<dbReference type="Proteomes" id="UP000029084">
    <property type="component" value="Chromosome"/>
</dbReference>
<keyword evidence="1" id="KW-1133">Transmembrane helix</keyword>
<dbReference type="AlphaFoldDB" id="A0A088E7I5"/>
<organism evidence="2 3">
    <name type="scientific">Metallosphaera sedula</name>
    <dbReference type="NCBI Taxonomy" id="43687"/>
    <lineage>
        <taxon>Archaea</taxon>
        <taxon>Thermoproteota</taxon>
        <taxon>Thermoprotei</taxon>
        <taxon>Sulfolobales</taxon>
        <taxon>Sulfolobaceae</taxon>
        <taxon>Metallosphaera</taxon>
    </lineage>
</organism>
<protein>
    <submittedName>
        <fullName evidence="2">Uncharacterized protein</fullName>
    </submittedName>
</protein>
<keyword evidence="1" id="KW-0812">Transmembrane</keyword>
<evidence type="ECO:0000313" key="2">
    <source>
        <dbReference type="EMBL" id="AIM28409.1"/>
    </source>
</evidence>
<proteinExistence type="predicted"/>
<dbReference type="RefSeq" id="WP_012022213.1">
    <property type="nucleotide sequence ID" value="NZ_AP019770.1"/>
</dbReference>
<accession>A0A088E7I5</accession>
<evidence type="ECO:0000313" key="3">
    <source>
        <dbReference type="Proteomes" id="UP000029084"/>
    </source>
</evidence>
<feature type="transmembrane region" description="Helical" evidence="1">
    <location>
        <begin position="6"/>
        <end position="27"/>
    </location>
</feature>
<dbReference type="GeneID" id="97615001"/>
<reference evidence="2 3" key="1">
    <citation type="journal article" date="2014" name="J. Bacteriol.">
        <title>Role of an Archaeal PitA Transporter in the Copper and Arsenic Resistance of Metallosphaera sedula, an Extreme Thermoacidophile.</title>
        <authorList>
            <person name="McCarthy S."/>
            <person name="Ai C."/>
            <person name="Wheaton G."/>
            <person name="Tevatia R."/>
            <person name="Eckrich V."/>
            <person name="Kelly R."/>
            <person name="Blum P."/>
        </authorList>
    </citation>
    <scope>NUCLEOTIDE SEQUENCE [LARGE SCALE GENOMIC DNA]</scope>
    <source>
        <strain evidence="2 3">CuR1</strain>
    </source>
</reference>
<keyword evidence="1" id="KW-0472">Membrane</keyword>
<evidence type="ECO:0000256" key="1">
    <source>
        <dbReference type="SAM" id="Phobius"/>
    </source>
</evidence>
<gene>
    <name evidence="2" type="ORF">HA72_2289</name>
</gene>
<dbReference type="EMBL" id="CP008822">
    <property type="protein sequence ID" value="AIM28409.1"/>
    <property type="molecule type" value="Genomic_DNA"/>
</dbReference>
<dbReference type="OrthoDB" id="382558at2157"/>
<name>A0A088E7I5_9CREN</name>
<sequence>MTDLATIQIVLIAATVAVIGGVTYATFEDILTGIPTKKEQVKVERKRKGGSHGR</sequence>